<dbReference type="AlphaFoldDB" id="A0A510KVB3"/>
<gene>
    <name evidence="1" type="ORF">JMUB3936_1472</name>
</gene>
<proteinExistence type="predicted"/>
<evidence type="ECO:0000313" key="2">
    <source>
        <dbReference type="Proteomes" id="UP000321944"/>
    </source>
</evidence>
<organism evidence="1 2">
    <name type="scientific">Leptotrichia wadei</name>
    <dbReference type="NCBI Taxonomy" id="157687"/>
    <lineage>
        <taxon>Bacteria</taxon>
        <taxon>Fusobacteriati</taxon>
        <taxon>Fusobacteriota</taxon>
        <taxon>Fusobacteriia</taxon>
        <taxon>Fusobacteriales</taxon>
        <taxon>Leptotrichiaceae</taxon>
        <taxon>Leptotrichia</taxon>
    </lineage>
</organism>
<accession>A0A510KVB3</accession>
<dbReference type="Proteomes" id="UP000321944">
    <property type="component" value="Chromosome"/>
</dbReference>
<reference evidence="1 2" key="1">
    <citation type="submission" date="2019-07" db="EMBL/GenBank/DDBJ databases">
        <title>Complete Genome Sequence of Leptotrichia wadei Strain JMUB3936.</title>
        <authorList>
            <person name="Watanabe S."/>
            <person name="Cui L."/>
        </authorList>
    </citation>
    <scope>NUCLEOTIDE SEQUENCE [LARGE SCALE GENOMIC DNA]</scope>
    <source>
        <strain evidence="1 2">JMUB3936</strain>
    </source>
</reference>
<protein>
    <recommendedName>
        <fullName evidence="3">DUF5105 domain-containing protein</fullName>
    </recommendedName>
</protein>
<dbReference type="RefSeq" id="WP_147003882.1">
    <property type="nucleotide sequence ID" value="NZ_AP019841.1"/>
</dbReference>
<evidence type="ECO:0008006" key="3">
    <source>
        <dbReference type="Google" id="ProtNLM"/>
    </source>
</evidence>
<name>A0A510KVB3_9FUSO</name>
<sequence>MKKIIFYILLALVLIGLCSKKEKSIYESENKKFNSYPAVKVLEKYISKFKNKIGNQCEPELKEIAGKDACESIQKAMQTLDYKINNVNENNDKIVINITMRTPDFEKAFSKLNNEMNAFFEKEEIAGNDVNGYKKSISKKVKNILVNELSKENLKYREKNLNVVFRKIGSNWVLSEEENEEFFNAIVPF</sequence>
<evidence type="ECO:0000313" key="1">
    <source>
        <dbReference type="EMBL" id="BBM55187.1"/>
    </source>
</evidence>
<dbReference type="EMBL" id="AP019841">
    <property type="protein sequence ID" value="BBM55187.1"/>
    <property type="molecule type" value="Genomic_DNA"/>
</dbReference>